<gene>
    <name evidence="8" type="primary">dapF</name>
    <name evidence="10" type="ORF">C1706_00970</name>
</gene>
<dbReference type="PROSITE" id="PS01326">
    <property type="entry name" value="DAP_EPIMERASE"/>
    <property type="match status" value="1"/>
</dbReference>
<keyword evidence="11" id="KW-1185">Reference proteome</keyword>
<feature type="binding site" evidence="8">
    <location>
        <begin position="81"/>
        <end position="82"/>
    </location>
    <ligand>
        <name>substrate</name>
    </ligand>
</feature>
<dbReference type="GO" id="GO:0005829">
    <property type="term" value="C:cytosol"/>
    <property type="evidence" value="ECO:0007669"/>
    <property type="project" value="TreeGrafter"/>
</dbReference>
<dbReference type="SUPFAM" id="SSF54506">
    <property type="entry name" value="Diaminopimelate epimerase-like"/>
    <property type="match status" value="2"/>
</dbReference>
<keyword evidence="5 8" id="KW-0457">Lysine biosynthesis</keyword>
<feature type="active site" description="Proton donor" evidence="8">
    <location>
        <position position="80"/>
    </location>
</feature>
<evidence type="ECO:0000256" key="9">
    <source>
        <dbReference type="PROSITE-ProRule" id="PRU10125"/>
    </source>
</evidence>
<comment type="subunit">
    <text evidence="8">Homodimer.</text>
</comment>
<comment type="caution">
    <text evidence="8">Lacks conserved residue(s) required for the propagation of feature annotation.</text>
</comment>
<evidence type="ECO:0000256" key="1">
    <source>
        <dbReference type="ARBA" id="ARBA00005196"/>
    </source>
</evidence>
<feature type="binding site" evidence="8">
    <location>
        <position position="12"/>
    </location>
    <ligand>
        <name>substrate</name>
    </ligand>
</feature>
<keyword evidence="4 8" id="KW-0028">Amino-acid biosynthesis</keyword>
<protein>
    <recommendedName>
        <fullName evidence="3 8">Diaminopimelate epimerase</fullName>
        <shortName evidence="8">DAP epimerase</shortName>
        <ecNumber evidence="3 8">5.1.1.7</ecNumber>
    </recommendedName>
    <alternativeName>
        <fullName evidence="8">PLP-independent amino acid racemase</fullName>
    </alternativeName>
</protein>
<dbReference type="UniPathway" id="UPA00034">
    <property type="reaction ID" value="UER00025"/>
</dbReference>
<feature type="binding site" evidence="8">
    <location>
        <begin position="208"/>
        <end position="209"/>
    </location>
    <ligand>
        <name>substrate</name>
    </ligand>
</feature>
<comment type="catalytic activity">
    <reaction evidence="7 8">
        <text>(2S,6S)-2,6-diaminopimelate = meso-2,6-diaminopimelate</text>
        <dbReference type="Rhea" id="RHEA:15393"/>
        <dbReference type="ChEBI" id="CHEBI:57609"/>
        <dbReference type="ChEBI" id="CHEBI:57791"/>
        <dbReference type="EC" id="5.1.1.7"/>
    </reaction>
</comment>
<evidence type="ECO:0000256" key="4">
    <source>
        <dbReference type="ARBA" id="ARBA00022605"/>
    </source>
</evidence>
<feature type="active site" description="Proton acceptor" evidence="8">
    <location>
        <position position="217"/>
    </location>
</feature>
<dbReference type="OrthoDB" id="9805408at2"/>
<dbReference type="InterPro" id="IPR001653">
    <property type="entry name" value="DAP_epimerase_DapF"/>
</dbReference>
<dbReference type="RefSeq" id="WP_129457337.1">
    <property type="nucleotide sequence ID" value="NZ_PPCV01000001.1"/>
</dbReference>
<evidence type="ECO:0000313" key="10">
    <source>
        <dbReference type="EMBL" id="RXW33372.1"/>
    </source>
</evidence>
<evidence type="ECO:0000256" key="2">
    <source>
        <dbReference type="ARBA" id="ARBA00010219"/>
    </source>
</evidence>
<dbReference type="Gene3D" id="3.10.310.10">
    <property type="entry name" value="Diaminopimelate Epimerase, Chain A, domain 1"/>
    <property type="match status" value="2"/>
</dbReference>
<evidence type="ECO:0000256" key="8">
    <source>
        <dbReference type="HAMAP-Rule" id="MF_00197"/>
    </source>
</evidence>
<evidence type="ECO:0000256" key="6">
    <source>
        <dbReference type="ARBA" id="ARBA00023235"/>
    </source>
</evidence>
<proteinExistence type="inferred from homology"/>
<feature type="binding site" evidence="8">
    <location>
        <position position="155"/>
    </location>
    <ligand>
        <name>substrate</name>
    </ligand>
</feature>
<comment type="caution">
    <text evidence="10">The sequence shown here is derived from an EMBL/GenBank/DDBJ whole genome shotgun (WGS) entry which is preliminary data.</text>
</comment>
<dbReference type="GO" id="GO:0009089">
    <property type="term" value="P:lysine biosynthetic process via diaminopimelate"/>
    <property type="evidence" value="ECO:0007669"/>
    <property type="project" value="UniProtKB-UniRule"/>
</dbReference>
<comment type="pathway">
    <text evidence="1 8">Amino-acid biosynthesis; L-lysine biosynthesis via DAP pathway; DL-2,6-diaminopimelate from LL-2,6-diaminopimelate: step 1/1.</text>
</comment>
<name>A0A4Q2EKS8_9ACTN</name>
<feature type="binding site" evidence="8">
    <location>
        <begin position="218"/>
        <end position="219"/>
    </location>
    <ligand>
        <name>substrate</name>
    </ligand>
</feature>
<feature type="binding site" evidence="8">
    <location>
        <position position="190"/>
    </location>
    <ligand>
        <name>substrate</name>
    </ligand>
</feature>
<dbReference type="Pfam" id="PF01678">
    <property type="entry name" value="DAP_epimerase"/>
    <property type="match status" value="2"/>
</dbReference>
<reference evidence="10 11" key="1">
    <citation type="submission" date="2018-01" db="EMBL/GenBank/DDBJ databases">
        <title>Lactibacter flavus gen. nov., sp. nov., a novel bacterium of the family Propionibacteriaceae isolated from raw milk and dairy products.</title>
        <authorList>
            <person name="Wenning M."/>
            <person name="Breitenwieser F."/>
            <person name="Huptas C."/>
            <person name="von Neubeck M."/>
            <person name="Busse H.-J."/>
            <person name="Scherer S."/>
        </authorList>
    </citation>
    <scope>NUCLEOTIDE SEQUENCE [LARGE SCALE GENOMIC DNA]</scope>
    <source>
        <strain evidence="10 11">VG341</strain>
    </source>
</reference>
<sequence length="286" mass="30874">MVRFAKGHGTRNDFVLLTDEHDQQPLSAADVRHLADRRGGIGGDGVLRAVRGRHIEGWSGDPDLWFMDYRNADGSVAEMCGNGVRVFAHYLREQGLVPEDADHIDIGTRAGLRTAWIVGDGRVRVAMGRVQAPHETVCVSLEDQSWDAAPVDVGNPHAVVLLPTTDSVAALDLSVSPRWEPADAFPYGVNVEFVAPHGDHRIRMRVYERGVGETESCGTGTVAAARATANAAGERDGVWTVEVPGGEVEVAFVGDEAWLTGPAVIVAHGDMEWPVASERREEEGND</sequence>
<evidence type="ECO:0000256" key="7">
    <source>
        <dbReference type="ARBA" id="ARBA00051712"/>
    </source>
</evidence>
<dbReference type="NCBIfam" id="TIGR00652">
    <property type="entry name" value="DapF"/>
    <property type="match status" value="1"/>
</dbReference>
<evidence type="ECO:0000256" key="5">
    <source>
        <dbReference type="ARBA" id="ARBA00023154"/>
    </source>
</evidence>
<dbReference type="InterPro" id="IPR018510">
    <property type="entry name" value="DAP_epimerase_AS"/>
</dbReference>
<evidence type="ECO:0000313" key="11">
    <source>
        <dbReference type="Proteomes" id="UP000290624"/>
    </source>
</evidence>
<accession>A0A4Q2EKS8</accession>
<keyword evidence="8" id="KW-0963">Cytoplasm</keyword>
<feature type="site" description="Could be important to modulate the pK values of the two catalytic cysteine residues" evidence="8">
    <location>
        <position position="157"/>
    </location>
</feature>
<dbReference type="EMBL" id="PPCV01000001">
    <property type="protein sequence ID" value="RXW33372.1"/>
    <property type="molecule type" value="Genomic_DNA"/>
</dbReference>
<dbReference type="PANTHER" id="PTHR31689:SF0">
    <property type="entry name" value="DIAMINOPIMELATE EPIMERASE"/>
    <property type="match status" value="1"/>
</dbReference>
<feature type="site" description="Could be important to modulate the pK values of the two catalytic cysteine residues" evidence="8">
    <location>
        <position position="208"/>
    </location>
</feature>
<dbReference type="GO" id="GO:0008837">
    <property type="term" value="F:diaminopimelate epimerase activity"/>
    <property type="evidence" value="ECO:0007669"/>
    <property type="project" value="UniProtKB-UniRule"/>
</dbReference>
<comment type="similarity">
    <text evidence="2 8">Belongs to the diaminopimelate epimerase family.</text>
</comment>
<feature type="active site" evidence="9">
    <location>
        <position position="80"/>
    </location>
</feature>
<dbReference type="PANTHER" id="PTHR31689">
    <property type="entry name" value="DIAMINOPIMELATE EPIMERASE, CHLOROPLASTIC"/>
    <property type="match status" value="1"/>
</dbReference>
<dbReference type="AlphaFoldDB" id="A0A4Q2EKS8"/>
<evidence type="ECO:0000256" key="3">
    <source>
        <dbReference type="ARBA" id="ARBA00013080"/>
    </source>
</evidence>
<dbReference type="HAMAP" id="MF_00197">
    <property type="entry name" value="DAP_epimerase"/>
    <property type="match status" value="1"/>
</dbReference>
<feature type="binding site" evidence="8">
    <location>
        <position position="71"/>
    </location>
    <ligand>
        <name>substrate</name>
    </ligand>
</feature>
<keyword evidence="6 8" id="KW-0413">Isomerase</keyword>
<dbReference type="EC" id="5.1.1.7" evidence="3 8"/>
<organism evidence="10 11">
    <name type="scientific">Propioniciclava flava</name>
    <dbReference type="NCBI Taxonomy" id="2072026"/>
    <lineage>
        <taxon>Bacteria</taxon>
        <taxon>Bacillati</taxon>
        <taxon>Actinomycetota</taxon>
        <taxon>Actinomycetes</taxon>
        <taxon>Propionibacteriales</taxon>
        <taxon>Propionibacteriaceae</taxon>
        <taxon>Propioniciclava</taxon>
    </lineage>
</organism>
<comment type="subcellular location">
    <subcellularLocation>
        <location evidence="8">Cytoplasm</location>
    </subcellularLocation>
</comment>
<dbReference type="Proteomes" id="UP000290624">
    <property type="component" value="Unassembled WGS sequence"/>
</dbReference>
<comment type="function">
    <text evidence="8">Catalyzes the stereoinversion of LL-2,6-diaminopimelate (L,L-DAP) to meso-diaminopimelate (meso-DAP), a precursor of L-lysine and an essential component of the bacterial peptidoglycan.</text>
</comment>